<dbReference type="Proteomes" id="UP000717696">
    <property type="component" value="Unassembled WGS sequence"/>
</dbReference>
<proteinExistence type="predicted"/>
<dbReference type="OrthoDB" id="5407180at2759"/>
<dbReference type="EMBL" id="JAGMUU010000016">
    <property type="protein sequence ID" value="KAH7136814.1"/>
    <property type="molecule type" value="Genomic_DNA"/>
</dbReference>
<dbReference type="AlphaFoldDB" id="A0A9P9EGQ9"/>
<feature type="coiled-coil region" evidence="1">
    <location>
        <begin position="248"/>
        <end position="303"/>
    </location>
</feature>
<protein>
    <submittedName>
        <fullName evidence="2">Uncharacterized protein</fullName>
    </submittedName>
</protein>
<gene>
    <name evidence="2" type="ORF">B0J13DRAFT_625445</name>
</gene>
<sequence length="443" mass="48173">MEGLTKKVGSIECSLKQSSKDLNNYETTGRTEIGRDVVGMRDALLQSNQRIEHVAGEVKSCMRLIERCPAEDFDLKPQIAWLSTNITSILTDLQTAENKSQDAMAKTITYENKVNDVSQDIAVQQRELGLAQQESQQLAARAAEQLRTSQRLVDEAEGSMRQKTTEITNKTRQAATLQEKLPGLQKSLQQTQGSLTAARTKAGKKKDKAILGFGTAILSIGLAPVTGGLSLLAAGVGAGVGAGMACDYDKLKAEISSTEWQIATLNAQIQAAENSVKSLALEMSQLQSRVSDLRLSIQRQETAQISHRNQISKVDYVQTDITSLNRHAKTTGSNVKTFARELLQLKQVLNECAAAVDQESTELHVNTSTVDRLLFRGTRQRRELEREKAAILQASEALSQVGAKIPSLLPDSNVKFLELKLATSGSVVTVPGQTPIPPVQPRG</sequence>
<reference evidence="2" key="1">
    <citation type="journal article" date="2021" name="Nat. Commun.">
        <title>Genetic determinants of endophytism in the Arabidopsis root mycobiome.</title>
        <authorList>
            <person name="Mesny F."/>
            <person name="Miyauchi S."/>
            <person name="Thiergart T."/>
            <person name="Pickel B."/>
            <person name="Atanasova L."/>
            <person name="Karlsson M."/>
            <person name="Huettel B."/>
            <person name="Barry K.W."/>
            <person name="Haridas S."/>
            <person name="Chen C."/>
            <person name="Bauer D."/>
            <person name="Andreopoulos W."/>
            <person name="Pangilinan J."/>
            <person name="LaButti K."/>
            <person name="Riley R."/>
            <person name="Lipzen A."/>
            <person name="Clum A."/>
            <person name="Drula E."/>
            <person name="Henrissat B."/>
            <person name="Kohler A."/>
            <person name="Grigoriev I.V."/>
            <person name="Martin F.M."/>
            <person name="Hacquard S."/>
        </authorList>
    </citation>
    <scope>NUCLEOTIDE SEQUENCE</scope>
    <source>
        <strain evidence="2">MPI-CAGE-AT-0021</strain>
    </source>
</reference>
<organism evidence="2 3">
    <name type="scientific">Dactylonectria estremocensis</name>
    <dbReference type="NCBI Taxonomy" id="1079267"/>
    <lineage>
        <taxon>Eukaryota</taxon>
        <taxon>Fungi</taxon>
        <taxon>Dikarya</taxon>
        <taxon>Ascomycota</taxon>
        <taxon>Pezizomycotina</taxon>
        <taxon>Sordariomycetes</taxon>
        <taxon>Hypocreomycetidae</taxon>
        <taxon>Hypocreales</taxon>
        <taxon>Nectriaceae</taxon>
        <taxon>Dactylonectria</taxon>
    </lineage>
</organism>
<dbReference type="Gene3D" id="1.20.1170.10">
    <property type="match status" value="1"/>
</dbReference>
<name>A0A9P9EGQ9_9HYPO</name>
<evidence type="ECO:0000313" key="2">
    <source>
        <dbReference type="EMBL" id="KAH7136814.1"/>
    </source>
</evidence>
<comment type="caution">
    <text evidence="2">The sequence shown here is derived from an EMBL/GenBank/DDBJ whole genome shotgun (WGS) entry which is preliminary data.</text>
</comment>
<evidence type="ECO:0000313" key="3">
    <source>
        <dbReference type="Proteomes" id="UP000717696"/>
    </source>
</evidence>
<keyword evidence="1" id="KW-0175">Coiled coil</keyword>
<keyword evidence="3" id="KW-1185">Reference proteome</keyword>
<accession>A0A9P9EGQ9</accession>
<evidence type="ECO:0000256" key="1">
    <source>
        <dbReference type="SAM" id="Coils"/>
    </source>
</evidence>